<proteinExistence type="predicted"/>
<gene>
    <name evidence="1" type="ORF">DPMN_163982</name>
</gene>
<comment type="caution">
    <text evidence="1">The sequence shown here is derived from an EMBL/GenBank/DDBJ whole genome shotgun (WGS) entry which is preliminary data.</text>
</comment>
<accession>A0A9D4IV48</accession>
<dbReference type="AlphaFoldDB" id="A0A9D4IV48"/>
<name>A0A9D4IV48_DREPO</name>
<dbReference type="EMBL" id="JAIWYP010000008">
    <property type="protein sequence ID" value="KAH3785887.1"/>
    <property type="molecule type" value="Genomic_DNA"/>
</dbReference>
<organism evidence="1 2">
    <name type="scientific">Dreissena polymorpha</name>
    <name type="common">Zebra mussel</name>
    <name type="synonym">Mytilus polymorpha</name>
    <dbReference type="NCBI Taxonomy" id="45954"/>
    <lineage>
        <taxon>Eukaryota</taxon>
        <taxon>Metazoa</taxon>
        <taxon>Spiralia</taxon>
        <taxon>Lophotrochozoa</taxon>
        <taxon>Mollusca</taxon>
        <taxon>Bivalvia</taxon>
        <taxon>Autobranchia</taxon>
        <taxon>Heteroconchia</taxon>
        <taxon>Euheterodonta</taxon>
        <taxon>Imparidentia</taxon>
        <taxon>Neoheterodontei</taxon>
        <taxon>Myida</taxon>
        <taxon>Dreissenoidea</taxon>
        <taxon>Dreissenidae</taxon>
        <taxon>Dreissena</taxon>
    </lineage>
</organism>
<dbReference type="Proteomes" id="UP000828390">
    <property type="component" value="Unassembled WGS sequence"/>
</dbReference>
<protein>
    <submittedName>
        <fullName evidence="1">Uncharacterized protein</fullName>
    </submittedName>
</protein>
<reference evidence="1" key="2">
    <citation type="submission" date="2020-11" db="EMBL/GenBank/DDBJ databases">
        <authorList>
            <person name="McCartney M.A."/>
            <person name="Auch B."/>
            <person name="Kono T."/>
            <person name="Mallez S."/>
            <person name="Becker A."/>
            <person name="Gohl D.M."/>
            <person name="Silverstein K.A.T."/>
            <person name="Koren S."/>
            <person name="Bechman K.B."/>
            <person name="Herman A."/>
            <person name="Abrahante J.E."/>
            <person name="Garbe J."/>
        </authorList>
    </citation>
    <scope>NUCLEOTIDE SEQUENCE</scope>
    <source>
        <strain evidence="1">Duluth1</strain>
        <tissue evidence="1">Whole animal</tissue>
    </source>
</reference>
<evidence type="ECO:0000313" key="1">
    <source>
        <dbReference type="EMBL" id="KAH3785887.1"/>
    </source>
</evidence>
<sequence length="53" mass="6161">MTQKKTDVIFITHMYKHGSVKAMERKRRGCGEKLLVKGDSTKKTGRLEEFPHK</sequence>
<reference evidence="1" key="1">
    <citation type="journal article" date="2019" name="bioRxiv">
        <title>The Genome of the Zebra Mussel, Dreissena polymorpha: A Resource for Invasive Species Research.</title>
        <authorList>
            <person name="McCartney M.A."/>
            <person name="Auch B."/>
            <person name="Kono T."/>
            <person name="Mallez S."/>
            <person name="Zhang Y."/>
            <person name="Obille A."/>
            <person name="Becker A."/>
            <person name="Abrahante J.E."/>
            <person name="Garbe J."/>
            <person name="Badalamenti J.P."/>
            <person name="Herman A."/>
            <person name="Mangelson H."/>
            <person name="Liachko I."/>
            <person name="Sullivan S."/>
            <person name="Sone E.D."/>
            <person name="Koren S."/>
            <person name="Silverstein K.A.T."/>
            <person name="Beckman K.B."/>
            <person name="Gohl D.M."/>
        </authorList>
    </citation>
    <scope>NUCLEOTIDE SEQUENCE</scope>
    <source>
        <strain evidence="1">Duluth1</strain>
        <tissue evidence="1">Whole animal</tissue>
    </source>
</reference>
<evidence type="ECO:0000313" key="2">
    <source>
        <dbReference type="Proteomes" id="UP000828390"/>
    </source>
</evidence>
<keyword evidence="2" id="KW-1185">Reference proteome</keyword>